<feature type="region of interest" description="Disordered" evidence="1">
    <location>
        <begin position="439"/>
        <end position="460"/>
    </location>
</feature>
<proteinExistence type="predicted"/>
<dbReference type="Proteomes" id="UP001251528">
    <property type="component" value="Unassembled WGS sequence"/>
</dbReference>
<comment type="caution">
    <text evidence="2">The sequence shown here is derived from an EMBL/GenBank/DDBJ whole genome shotgun (WGS) entry which is preliminary data.</text>
</comment>
<dbReference type="AlphaFoldDB" id="A0AAJ0FX95"/>
<dbReference type="PANTHER" id="PTHR31010:SF2">
    <property type="entry name" value="RAN-SPECIFIC GTPASE-ACTIVATING PROTEIN 30"/>
    <property type="match status" value="1"/>
</dbReference>
<protein>
    <submittedName>
        <fullName evidence="2">Ran-specific GTPase-activating protein 30</fullName>
    </submittedName>
</protein>
<dbReference type="Pfam" id="PF05508">
    <property type="entry name" value="Ran-binding"/>
    <property type="match status" value="1"/>
</dbReference>
<name>A0AAJ0FX95_9HYPO</name>
<keyword evidence="3" id="KW-1185">Reference proteome</keyword>
<evidence type="ECO:0000256" key="1">
    <source>
        <dbReference type="SAM" id="MobiDB-lite"/>
    </source>
</evidence>
<organism evidence="2 3">
    <name type="scientific">Conoideocrella luteorostrata</name>
    <dbReference type="NCBI Taxonomy" id="1105319"/>
    <lineage>
        <taxon>Eukaryota</taxon>
        <taxon>Fungi</taxon>
        <taxon>Dikarya</taxon>
        <taxon>Ascomycota</taxon>
        <taxon>Pezizomycotina</taxon>
        <taxon>Sordariomycetes</taxon>
        <taxon>Hypocreomycetidae</taxon>
        <taxon>Hypocreales</taxon>
        <taxon>Clavicipitaceae</taxon>
        <taxon>Conoideocrella</taxon>
    </lineage>
</organism>
<dbReference type="InterPro" id="IPR008812">
    <property type="entry name" value="Ran_GTP-bd-rel"/>
</dbReference>
<evidence type="ECO:0000313" key="2">
    <source>
        <dbReference type="EMBL" id="KAK2592260.1"/>
    </source>
</evidence>
<reference evidence="2" key="1">
    <citation type="submission" date="2023-06" db="EMBL/GenBank/DDBJ databases">
        <title>Conoideocrella luteorostrata (Hypocreales: Clavicipitaceae), a potential biocontrol fungus for elongate hemlock scale in United States Christmas tree production areas.</title>
        <authorList>
            <person name="Barrett H."/>
            <person name="Lovett B."/>
            <person name="Macias A.M."/>
            <person name="Stajich J.E."/>
            <person name="Kasson M.T."/>
        </authorList>
    </citation>
    <scope>NUCLEOTIDE SEQUENCE</scope>
    <source>
        <strain evidence="2">ARSEF 14590</strain>
    </source>
</reference>
<dbReference type="PANTHER" id="PTHR31010">
    <property type="entry name" value="RAN-SPECIFIC GTPASE-ACTIVATING PROTEIN 30-RELATED"/>
    <property type="match status" value="1"/>
</dbReference>
<feature type="compositionally biased region" description="Polar residues" evidence="1">
    <location>
        <begin position="500"/>
        <end position="529"/>
    </location>
</feature>
<feature type="region of interest" description="Disordered" evidence="1">
    <location>
        <begin position="480"/>
        <end position="529"/>
    </location>
</feature>
<dbReference type="GO" id="GO:0005634">
    <property type="term" value="C:nucleus"/>
    <property type="evidence" value="ECO:0007669"/>
    <property type="project" value="TreeGrafter"/>
</dbReference>
<dbReference type="EMBL" id="JASWJB010000277">
    <property type="protein sequence ID" value="KAK2592260.1"/>
    <property type="molecule type" value="Genomic_DNA"/>
</dbReference>
<feature type="compositionally biased region" description="Acidic residues" evidence="1">
    <location>
        <begin position="439"/>
        <end position="452"/>
    </location>
</feature>
<dbReference type="GO" id="GO:0030695">
    <property type="term" value="F:GTPase regulator activity"/>
    <property type="evidence" value="ECO:0007669"/>
    <property type="project" value="TreeGrafter"/>
</dbReference>
<dbReference type="GO" id="GO:0005737">
    <property type="term" value="C:cytoplasm"/>
    <property type="evidence" value="ECO:0007669"/>
    <property type="project" value="TreeGrafter"/>
</dbReference>
<accession>A0AAJ0FX95</accession>
<gene>
    <name evidence="2" type="primary">YRB30</name>
    <name evidence="2" type="ORF">QQS21_010047</name>
</gene>
<evidence type="ECO:0000313" key="3">
    <source>
        <dbReference type="Proteomes" id="UP001251528"/>
    </source>
</evidence>
<sequence>MDQFLSLIGVQAMKYAVRSGIVLTSNYALDQCSRLLTTIDDQKLELELKYLQERLECYLKVISPAIDLVELKSGRGNVFLESAVPITKSLQHQITNLGRDIEDITVAESTTGAGNKPKKSHKYVQSRIRQVISDAKSLLDRIDRDIPLLQLAITSSGESLSTSLPSSISPSRLLQASTFIVMGDSQFCRNSSKPVQIGPTFSLSLYMLFLAHAVPGKTGCTSGNNPQACIYGLGENDRKPMWQEVVHKALVRLYRSNDKGGGQFMTEDGEALPNDGRQQGYYYYLQLDEDLDDGRAHCYVDCEAPLGPNEDSPRHVTIPVCELSKIFYTDKAKLLNIGDASEQETRPILLLKRDVSDNMPMFNHAQRGTSLTEAMCNGRDKTRQQIMPSVQPLPDQDMPQEDGFASIEQKLRNLSMLSNLPNHLDPEWLAFEVFVEDKDEDADSDDDNDEGTLETAKDTQGNEILVWTDVREDAGGDLAVPSFDEASDSSTLDMSGGLSMDTNVTGDSVSQNSNRPAQSWGNQHVTAPNIEAQSPLSGVTTSLSLLEMMTRLAGLQECQQASHLSIPDHILTFFLEETSTTGLSSAAGETLRRKTMERVGFDPYADDVEREEGNRSHSV</sequence>